<dbReference type="Gene3D" id="1.10.10.60">
    <property type="entry name" value="Homeodomain-like"/>
    <property type="match status" value="1"/>
</dbReference>
<dbReference type="HOGENOM" id="CLU_069356_30_2_12"/>
<dbReference type="KEGG" id="sfc:Spiaf_0289"/>
<evidence type="ECO:0000313" key="6">
    <source>
        <dbReference type="EMBL" id="AFG36397.1"/>
    </source>
</evidence>
<dbReference type="GO" id="GO:0003700">
    <property type="term" value="F:DNA-binding transcription factor activity"/>
    <property type="evidence" value="ECO:0007669"/>
    <property type="project" value="TreeGrafter"/>
</dbReference>
<accession>H9UFV4</accession>
<dbReference type="Proteomes" id="UP000007383">
    <property type="component" value="Chromosome"/>
</dbReference>
<dbReference type="OrthoDB" id="9809994at2"/>
<dbReference type="Pfam" id="PF00440">
    <property type="entry name" value="TetR_N"/>
    <property type="match status" value="1"/>
</dbReference>
<dbReference type="InterPro" id="IPR001647">
    <property type="entry name" value="HTH_TetR"/>
</dbReference>
<dbReference type="eggNOG" id="COG1309">
    <property type="taxonomic scope" value="Bacteria"/>
</dbReference>
<evidence type="ECO:0000256" key="1">
    <source>
        <dbReference type="ARBA" id="ARBA00023015"/>
    </source>
</evidence>
<dbReference type="SUPFAM" id="SSF46689">
    <property type="entry name" value="Homeodomain-like"/>
    <property type="match status" value="1"/>
</dbReference>
<keyword evidence="1" id="KW-0805">Transcription regulation</keyword>
<proteinExistence type="predicted"/>
<feature type="DNA-binding region" description="H-T-H motif" evidence="4">
    <location>
        <begin position="36"/>
        <end position="55"/>
    </location>
</feature>
<evidence type="ECO:0000256" key="4">
    <source>
        <dbReference type="PROSITE-ProRule" id="PRU00335"/>
    </source>
</evidence>
<dbReference type="InterPro" id="IPR009057">
    <property type="entry name" value="Homeodomain-like_sf"/>
</dbReference>
<evidence type="ECO:0000313" key="7">
    <source>
        <dbReference type="Proteomes" id="UP000007383"/>
    </source>
</evidence>
<dbReference type="EMBL" id="CP003282">
    <property type="protein sequence ID" value="AFG36397.1"/>
    <property type="molecule type" value="Genomic_DNA"/>
</dbReference>
<keyword evidence="2 4" id="KW-0238">DNA-binding</keyword>
<dbReference type="PANTHER" id="PTHR30055:SF234">
    <property type="entry name" value="HTH-TYPE TRANSCRIPTIONAL REGULATOR BETI"/>
    <property type="match status" value="1"/>
</dbReference>
<keyword evidence="7" id="KW-1185">Reference proteome</keyword>
<reference evidence="7" key="1">
    <citation type="journal article" date="2013" name="Stand. Genomic Sci.">
        <title>Complete genome sequence of the halophilic bacterium Spirochaeta africana type strain (Z-7692(T)) from the alkaline Lake Magadi in the East African Rift.</title>
        <authorList>
            <person name="Liolos K."/>
            <person name="Abt B."/>
            <person name="Scheuner C."/>
            <person name="Teshima H."/>
            <person name="Held B."/>
            <person name="Lapidus A."/>
            <person name="Nolan M."/>
            <person name="Lucas S."/>
            <person name="Deshpande S."/>
            <person name="Cheng J.F."/>
            <person name="Tapia R."/>
            <person name="Goodwin L.A."/>
            <person name="Pitluck S."/>
            <person name="Pagani I."/>
            <person name="Ivanova N."/>
            <person name="Mavromatis K."/>
            <person name="Mikhailova N."/>
            <person name="Huntemann M."/>
            <person name="Pati A."/>
            <person name="Chen A."/>
            <person name="Palaniappan K."/>
            <person name="Land M."/>
            <person name="Rohde M."/>
            <person name="Tindall B.J."/>
            <person name="Detter J.C."/>
            <person name="Goker M."/>
            <person name="Bristow J."/>
            <person name="Eisen J.A."/>
            <person name="Markowitz V."/>
            <person name="Hugenholtz P."/>
            <person name="Woyke T."/>
            <person name="Klenk H.P."/>
            <person name="Kyrpides N.C."/>
        </authorList>
    </citation>
    <scope>NUCLEOTIDE SEQUENCE</scope>
    <source>
        <strain evidence="7">ATCC 700263 / DSM 8902 / Z-7692</strain>
    </source>
</reference>
<sequence length="231" mass="26461">MSTTKTLHHEQRDTNRLKLLDAAEQLFLQHGIQAVTMQQIAARAGLSRVTLYKHFSGKDELLFAVEIRILQEFHQSGELYTTGADNRSLADVSALIRLEHKLTGYLAYFRRHRHHFRFVGLFDQHYSISYPNQELEQQYRQALSGFSNTVQLLAQGIRDGSMRSDIDPHATSAFIGNVFIATAHRIAAREAILAREHNLDMQVLPVMFCEMVLRSIAADPNYQPDLKRRLS</sequence>
<dbReference type="InterPro" id="IPR050109">
    <property type="entry name" value="HTH-type_TetR-like_transc_reg"/>
</dbReference>
<gene>
    <name evidence="6" type="ordered locus">Spiaf_0289</name>
</gene>
<feature type="domain" description="HTH tetR-type" evidence="5">
    <location>
        <begin position="13"/>
        <end position="73"/>
    </location>
</feature>
<dbReference type="Gene3D" id="1.10.357.10">
    <property type="entry name" value="Tetracycline Repressor, domain 2"/>
    <property type="match status" value="1"/>
</dbReference>
<dbReference type="InterPro" id="IPR036271">
    <property type="entry name" value="Tet_transcr_reg_TetR-rel_C_sf"/>
</dbReference>
<organism evidence="6 7">
    <name type="scientific">Spirochaeta africana (strain ATCC 700263 / DSM 8902 / Z-7692)</name>
    <dbReference type="NCBI Taxonomy" id="889378"/>
    <lineage>
        <taxon>Bacteria</taxon>
        <taxon>Pseudomonadati</taxon>
        <taxon>Spirochaetota</taxon>
        <taxon>Spirochaetia</taxon>
        <taxon>Spirochaetales</taxon>
        <taxon>Spirochaetaceae</taxon>
        <taxon>Spirochaeta</taxon>
    </lineage>
</organism>
<dbReference type="PROSITE" id="PS50977">
    <property type="entry name" value="HTH_TETR_2"/>
    <property type="match status" value="1"/>
</dbReference>
<dbReference type="PATRIC" id="fig|889378.3.peg.295"/>
<dbReference type="SUPFAM" id="SSF48498">
    <property type="entry name" value="Tetracyclin repressor-like, C-terminal domain"/>
    <property type="match status" value="1"/>
</dbReference>
<protein>
    <submittedName>
        <fullName evidence="6">Transcriptional regulator</fullName>
    </submittedName>
</protein>
<dbReference type="AlphaFoldDB" id="H9UFV4"/>
<name>H9UFV4_SPIAZ</name>
<dbReference type="STRING" id="889378.Spiaf_0289"/>
<evidence type="ECO:0000259" key="5">
    <source>
        <dbReference type="PROSITE" id="PS50977"/>
    </source>
</evidence>
<keyword evidence="3" id="KW-0804">Transcription</keyword>
<evidence type="ECO:0000256" key="2">
    <source>
        <dbReference type="ARBA" id="ARBA00023125"/>
    </source>
</evidence>
<dbReference type="GO" id="GO:0000976">
    <property type="term" value="F:transcription cis-regulatory region binding"/>
    <property type="evidence" value="ECO:0007669"/>
    <property type="project" value="TreeGrafter"/>
</dbReference>
<dbReference type="PRINTS" id="PR00455">
    <property type="entry name" value="HTHTETR"/>
</dbReference>
<evidence type="ECO:0000256" key="3">
    <source>
        <dbReference type="ARBA" id="ARBA00023163"/>
    </source>
</evidence>
<dbReference type="RefSeq" id="WP_014454395.1">
    <property type="nucleotide sequence ID" value="NC_017098.1"/>
</dbReference>
<dbReference type="PANTHER" id="PTHR30055">
    <property type="entry name" value="HTH-TYPE TRANSCRIPTIONAL REGULATOR RUTR"/>
    <property type="match status" value="1"/>
</dbReference>